<feature type="region of interest" description="Disordered" evidence="1">
    <location>
        <begin position="461"/>
        <end position="491"/>
    </location>
</feature>
<accession>A0A073I0A6</accession>
<dbReference type="Proteomes" id="UP000053232">
    <property type="component" value="Unassembled WGS sequence"/>
</dbReference>
<evidence type="ECO:0000313" key="2">
    <source>
        <dbReference type="EMBL" id="KEJ83109.1"/>
    </source>
</evidence>
<proteinExistence type="predicted"/>
<comment type="caution">
    <text evidence="2">The sequence shown here is derived from an EMBL/GenBank/DDBJ whole genome shotgun (WGS) entry which is preliminary data.</text>
</comment>
<organism evidence="2 3">
    <name type="scientific">Oxytricha trifallax</name>
    <dbReference type="NCBI Taxonomy" id="1172189"/>
    <lineage>
        <taxon>Eukaryota</taxon>
        <taxon>Sar</taxon>
        <taxon>Alveolata</taxon>
        <taxon>Ciliophora</taxon>
        <taxon>Intramacronucleata</taxon>
        <taxon>Spirotrichea</taxon>
        <taxon>Stichotrichia</taxon>
        <taxon>Sporadotrichida</taxon>
        <taxon>Oxytrichidae</taxon>
        <taxon>Oxytrichinae</taxon>
        <taxon>Oxytricha</taxon>
    </lineage>
</organism>
<dbReference type="AlphaFoldDB" id="A0A073I0A6"/>
<evidence type="ECO:0000313" key="3">
    <source>
        <dbReference type="Proteomes" id="UP000053232"/>
    </source>
</evidence>
<feature type="compositionally biased region" description="Basic residues" evidence="1">
    <location>
        <begin position="463"/>
        <end position="491"/>
    </location>
</feature>
<keyword evidence="3" id="KW-1185">Reference proteome</keyword>
<evidence type="ECO:0000256" key="1">
    <source>
        <dbReference type="SAM" id="MobiDB-lite"/>
    </source>
</evidence>
<feature type="region of interest" description="Disordered" evidence="1">
    <location>
        <begin position="108"/>
        <end position="131"/>
    </location>
</feature>
<gene>
    <name evidence="2" type="ORF">OXYTRIMIC_461</name>
</gene>
<sequence length="491" mass="58444">MGILNAQDRDLIYMLAENGKYKQLASYTMRLIKNNRDQWGLYILEAITFIIKRIVRKSHEHINQYQIELNKLQYLPEYEASTNQIWIIQTYQLLRLLRVNNKFIKPQTTNSNHLDTTETEDLPAPGPKTIDNEKKTLAPLNLISEPYYPQKQYTFKPPKKIEKKIIYQDDDDSDWSDEKPVFYSDKSYEEDSSQQTIIEHELPQEKQQPQILTYEREYYKDLLDLSDDTIDNYLKYNRDVLNQNKKSDDAPIKNQYQIGNNQLIEQDPTINQQQQIINQVIPHMNQQITKAQLQDRLDKREACISIWTQSINSDYFAIIEEFARCLKVISPLTKDTAKDLYDKTDDMLKAYVNTNLHFTPSNTSVKMLKFFTLIIMKNSEANEKSFIYMNYETEEHTNRVKIYLKCLQKHSYFIKSDLIQFLTTRLKEEIAMKEISFSIRIQSLDNKLKFKEADGYIQILNGKKPKRKNNKPKRRQPNKNKKRRQNKRGRR</sequence>
<reference evidence="3" key="1">
    <citation type="journal article" date="2014" name="Cell">
        <title>The Architecture of a Scrambled Genome Reveals Massive Levels of Genomic Rearrangement during Development.</title>
        <authorList>
            <person name="Chen X."/>
            <person name="Bracht J.R."/>
            <person name="Goldman A.D."/>
            <person name="Dolzhenko E."/>
            <person name="Clay D.M."/>
            <person name="Swart E.C."/>
            <person name="Perlman D.H."/>
            <person name="Doak T.G."/>
            <person name="Stuart A."/>
            <person name="Amemiya C.T."/>
            <person name="Sebra R.P."/>
            <person name="Landweber L.F."/>
        </authorList>
    </citation>
    <scope>NUCLEOTIDE SEQUENCE [LARGE SCALE GENOMIC DNA]</scope>
    <source>
        <strain evidence="3">JRB310</strain>
    </source>
</reference>
<name>A0A073I0A6_9SPIT</name>
<dbReference type="EMBL" id="ARYC01000359">
    <property type="protein sequence ID" value="KEJ83109.1"/>
    <property type="molecule type" value="Genomic_DNA"/>
</dbReference>
<protein>
    <submittedName>
        <fullName evidence="2">Uncharacterized protein</fullName>
    </submittedName>
</protein>